<keyword evidence="5" id="KW-0445">Lipid transport</keyword>
<dbReference type="Gene3D" id="2.40.160.120">
    <property type="match status" value="1"/>
</dbReference>
<dbReference type="AlphaFoldDB" id="A0A183UVW4"/>
<dbReference type="PANTHER" id="PTHR10972:SF205">
    <property type="entry name" value="OXYSTEROL-BINDING PROTEIN 1"/>
    <property type="match status" value="1"/>
</dbReference>
<evidence type="ECO:0000313" key="8">
    <source>
        <dbReference type="WBParaSite" id="TCNE_0001263401-mRNA-1"/>
    </source>
</evidence>
<organism evidence="7 8">
    <name type="scientific">Toxocara canis</name>
    <name type="common">Canine roundworm</name>
    <dbReference type="NCBI Taxonomy" id="6265"/>
    <lineage>
        <taxon>Eukaryota</taxon>
        <taxon>Metazoa</taxon>
        <taxon>Ecdysozoa</taxon>
        <taxon>Nematoda</taxon>
        <taxon>Chromadorea</taxon>
        <taxon>Rhabditida</taxon>
        <taxon>Spirurina</taxon>
        <taxon>Ascaridomorpha</taxon>
        <taxon>Ascaridoidea</taxon>
        <taxon>Toxocaridae</taxon>
        <taxon>Toxocara</taxon>
    </lineage>
</organism>
<dbReference type="WBParaSite" id="TCNE_0001263401-mRNA-1">
    <property type="protein sequence ID" value="TCNE_0001263401-mRNA-1"/>
    <property type="gene ID" value="TCNE_0001263401"/>
</dbReference>
<dbReference type="PROSITE" id="PS01013">
    <property type="entry name" value="OSBP"/>
    <property type="match status" value="1"/>
</dbReference>
<evidence type="ECO:0000256" key="2">
    <source>
        <dbReference type="ARBA" id="ARBA00022553"/>
    </source>
</evidence>
<evidence type="ECO:0000256" key="3">
    <source>
        <dbReference type="ARBA" id="ARBA00023121"/>
    </source>
</evidence>
<gene>
    <name evidence="6" type="ORF">TCNE_LOCUS12634</name>
</gene>
<name>A0A183UVW4_TOXCA</name>
<sequence length="531" mass="60578">MIFGQVEDAVGENIGLEEQGGKGELELFSALVASVSQRDKISHFRKSNSSHTGSLCEDTDRELFDAEIVTPSATFEQITTESRPLVVRVDESTVMRRRARIPERPQVSLNLWSIMRNCIGKELSKIPMPVNFNEPLSVLQRISEDLEYSHLLDTAAECTDPLEQMCYIAAYAVSSYSTTGNRTTKPFNPLLGETFECDRMADLGWKSLAEQVSHHPPITAHHADGRKWTVHQDFTMTSRFRGKYLSVIPIGYSHVKFRGQKNSYSFKKVTTTVHNIIVGKLWIDNHGEMVIDNHSTGDKCFLKFHPYSYFSREIPRKASRIRSVSIVFGSIFPNEKLVDMNAKLAESELGASHKVTGLVKDSKGKVQWIIQGTWDRSLDMLKVVKDSDSKGEKSVFETGPPKRMWTVNPPYPGCEKMYYFTKLAIELNEMEEGVAPTDSRLRPDQRLMEEGKWDEANRVKVDIEEKQRAVRRRREALAEKALQAGEPLEEYQPLWFKKAQHEPTGAVIHMFTGEYWEKKKVGDWSMCPNIF</sequence>
<evidence type="ECO:0000256" key="1">
    <source>
        <dbReference type="ARBA" id="ARBA00008842"/>
    </source>
</evidence>
<evidence type="ECO:0000313" key="6">
    <source>
        <dbReference type="EMBL" id="VDM43955.1"/>
    </source>
</evidence>
<proteinExistence type="inferred from homology"/>
<dbReference type="InterPro" id="IPR018494">
    <property type="entry name" value="Oxysterol-bd_CS"/>
</dbReference>
<dbReference type="InterPro" id="IPR000648">
    <property type="entry name" value="Oxysterol-bd"/>
</dbReference>
<dbReference type="SUPFAM" id="SSF144000">
    <property type="entry name" value="Oxysterol-binding protein-like"/>
    <property type="match status" value="1"/>
</dbReference>
<keyword evidence="7" id="KW-1185">Reference proteome</keyword>
<comment type="similarity">
    <text evidence="1 4">Belongs to the OSBP family.</text>
</comment>
<dbReference type="Pfam" id="PF01237">
    <property type="entry name" value="Oxysterol_BP"/>
    <property type="match status" value="2"/>
</dbReference>
<reference evidence="8" key="1">
    <citation type="submission" date="2016-06" db="UniProtKB">
        <authorList>
            <consortium name="WormBaseParasite"/>
        </authorList>
    </citation>
    <scope>IDENTIFICATION</scope>
</reference>
<keyword evidence="3" id="KW-0446">Lipid-binding</keyword>
<keyword evidence="5" id="KW-0813">Transport</keyword>
<dbReference type="Proteomes" id="UP000050794">
    <property type="component" value="Unassembled WGS sequence"/>
</dbReference>
<dbReference type="InterPro" id="IPR037239">
    <property type="entry name" value="OSBP_sf"/>
</dbReference>
<dbReference type="GO" id="GO:0005829">
    <property type="term" value="C:cytosol"/>
    <property type="evidence" value="ECO:0007669"/>
    <property type="project" value="TreeGrafter"/>
</dbReference>
<accession>A0A183UVW4</accession>
<protein>
    <recommendedName>
        <fullName evidence="5">Oxysterol-binding protein</fullName>
    </recommendedName>
</protein>
<evidence type="ECO:0000313" key="7">
    <source>
        <dbReference type="Proteomes" id="UP000050794"/>
    </source>
</evidence>
<dbReference type="GO" id="GO:0097038">
    <property type="term" value="C:perinuclear endoplasmic reticulum"/>
    <property type="evidence" value="ECO:0007669"/>
    <property type="project" value="TreeGrafter"/>
</dbReference>
<dbReference type="GO" id="GO:0032934">
    <property type="term" value="F:sterol binding"/>
    <property type="evidence" value="ECO:0007669"/>
    <property type="project" value="TreeGrafter"/>
</dbReference>
<evidence type="ECO:0000256" key="5">
    <source>
        <dbReference type="RuleBase" id="RU003845"/>
    </source>
</evidence>
<dbReference type="GO" id="GO:0005886">
    <property type="term" value="C:plasma membrane"/>
    <property type="evidence" value="ECO:0007669"/>
    <property type="project" value="TreeGrafter"/>
</dbReference>
<keyword evidence="2" id="KW-0597">Phosphoprotein</keyword>
<dbReference type="PANTHER" id="PTHR10972">
    <property type="entry name" value="OXYSTEROL-BINDING PROTEIN-RELATED"/>
    <property type="match status" value="1"/>
</dbReference>
<reference evidence="6 7" key="2">
    <citation type="submission" date="2018-11" db="EMBL/GenBank/DDBJ databases">
        <authorList>
            <consortium name="Pathogen Informatics"/>
        </authorList>
    </citation>
    <scope>NUCLEOTIDE SEQUENCE [LARGE SCALE GENOMIC DNA]</scope>
</reference>
<dbReference type="GO" id="GO:0120009">
    <property type="term" value="P:intermembrane lipid transfer"/>
    <property type="evidence" value="ECO:0007669"/>
    <property type="project" value="UniProtKB-ARBA"/>
</dbReference>
<evidence type="ECO:0000256" key="4">
    <source>
        <dbReference type="RuleBase" id="RU003844"/>
    </source>
</evidence>
<dbReference type="FunFam" id="2.40.160.120:FF:000001">
    <property type="entry name" value="Oxysterol-binding protein"/>
    <property type="match status" value="1"/>
</dbReference>
<dbReference type="EMBL" id="UYWY01021355">
    <property type="protein sequence ID" value="VDM43955.1"/>
    <property type="molecule type" value="Genomic_DNA"/>
</dbReference>